<dbReference type="EMBL" id="BNCO01000052">
    <property type="protein sequence ID" value="GIL62690.1"/>
    <property type="molecule type" value="Genomic_DNA"/>
</dbReference>
<name>A0A8J4BJ18_9CHLO</name>
<gene>
    <name evidence="4" type="ORF">Vafri_16871</name>
</gene>
<feature type="region of interest" description="Disordered" evidence="2">
    <location>
        <begin position="213"/>
        <end position="236"/>
    </location>
</feature>
<dbReference type="Gene3D" id="1.25.40.90">
    <property type="match status" value="1"/>
</dbReference>
<comment type="caution">
    <text evidence="4">The sequence shown here is derived from an EMBL/GenBank/DDBJ whole genome shotgun (WGS) entry which is preliminary data.</text>
</comment>
<dbReference type="Gene3D" id="1.20.58.160">
    <property type="match status" value="1"/>
</dbReference>
<reference evidence="4" key="1">
    <citation type="journal article" date="2021" name="Proc. Natl. Acad. Sci. U.S.A.">
        <title>Three genomes in the algal genus Volvox reveal the fate of a haploid sex-determining region after a transition to homothallism.</title>
        <authorList>
            <person name="Yamamoto K."/>
            <person name="Hamaji T."/>
            <person name="Kawai-Toyooka H."/>
            <person name="Matsuzaki R."/>
            <person name="Takahashi F."/>
            <person name="Nishimura Y."/>
            <person name="Kawachi M."/>
            <person name="Noguchi H."/>
            <person name="Minakuchi Y."/>
            <person name="Umen J.G."/>
            <person name="Toyoda A."/>
            <person name="Nozaki H."/>
        </authorList>
    </citation>
    <scope>NUCLEOTIDE SEQUENCE</scope>
    <source>
        <strain evidence="4">NIES-3780</strain>
    </source>
</reference>
<dbReference type="Proteomes" id="UP000747399">
    <property type="component" value="Unassembled WGS sequence"/>
</dbReference>
<dbReference type="PROSITE" id="PS50179">
    <property type="entry name" value="VHS"/>
    <property type="match status" value="1"/>
</dbReference>
<organism evidence="4 5">
    <name type="scientific">Volvox africanus</name>
    <dbReference type="NCBI Taxonomy" id="51714"/>
    <lineage>
        <taxon>Eukaryota</taxon>
        <taxon>Viridiplantae</taxon>
        <taxon>Chlorophyta</taxon>
        <taxon>core chlorophytes</taxon>
        <taxon>Chlorophyceae</taxon>
        <taxon>CS clade</taxon>
        <taxon>Chlamydomonadales</taxon>
        <taxon>Volvocaceae</taxon>
        <taxon>Volvox</taxon>
    </lineage>
</organism>
<feature type="domain" description="VHS" evidence="3">
    <location>
        <begin position="32"/>
        <end position="162"/>
    </location>
</feature>
<keyword evidence="5" id="KW-1185">Reference proteome</keyword>
<feature type="compositionally biased region" description="Low complexity" evidence="2">
    <location>
        <begin position="380"/>
        <end position="389"/>
    </location>
</feature>
<dbReference type="SUPFAM" id="SSF48464">
    <property type="entry name" value="ENTH/VHS domain"/>
    <property type="match status" value="1"/>
</dbReference>
<dbReference type="InterPro" id="IPR002014">
    <property type="entry name" value="VHS_dom"/>
</dbReference>
<feature type="coiled-coil region" evidence="1">
    <location>
        <begin position="501"/>
        <end position="528"/>
    </location>
</feature>
<evidence type="ECO:0000256" key="1">
    <source>
        <dbReference type="SAM" id="Coils"/>
    </source>
</evidence>
<evidence type="ECO:0000313" key="5">
    <source>
        <dbReference type="Proteomes" id="UP000747399"/>
    </source>
</evidence>
<feature type="region of interest" description="Disordered" evidence="2">
    <location>
        <begin position="338"/>
        <end position="392"/>
    </location>
</feature>
<dbReference type="SUPFAM" id="SSF89009">
    <property type="entry name" value="GAT-like domain"/>
    <property type="match status" value="1"/>
</dbReference>
<keyword evidence="1" id="KW-0175">Coiled coil</keyword>
<dbReference type="GO" id="GO:0035091">
    <property type="term" value="F:phosphatidylinositol binding"/>
    <property type="evidence" value="ECO:0007669"/>
    <property type="project" value="InterPro"/>
</dbReference>
<feature type="compositionally biased region" description="Low complexity" evidence="2">
    <location>
        <begin position="340"/>
        <end position="366"/>
    </location>
</feature>
<feature type="compositionally biased region" description="Pro residues" evidence="2">
    <location>
        <begin position="213"/>
        <end position="226"/>
    </location>
</feature>
<protein>
    <recommendedName>
        <fullName evidence="3">VHS domain-containing protein</fullName>
    </recommendedName>
</protein>
<dbReference type="GO" id="GO:0043130">
    <property type="term" value="F:ubiquitin binding"/>
    <property type="evidence" value="ECO:0007669"/>
    <property type="project" value="InterPro"/>
</dbReference>
<evidence type="ECO:0000313" key="4">
    <source>
        <dbReference type="EMBL" id="GIL62690.1"/>
    </source>
</evidence>
<dbReference type="AlphaFoldDB" id="A0A8J4BJ18"/>
<proteinExistence type="predicted"/>
<dbReference type="InterPro" id="IPR038425">
    <property type="entry name" value="GAT_sf"/>
</dbReference>
<sequence length="695" mass="72014">MQLKTLMGTRFREHLQNPSHVKFRSQLETAISSVTPGARVDPATVEGMLSLVRSKEVSPGDALSCFKTYFREGKPDEQYNTLRVLIQFVDTDPHLANMLHMELATRRWRERFVALAGSPHPEVWPLLVATLQTWAASYRAHDIGMQYQGTLRELNSGGASFKPAGPGYNPQYTGYSMQQTGYSTQPTGAGFPIPPPPPGYPMHAPIGYPAPAPGYPPYGTPPPPQSLPQSAARRPQENVPQKLEQLVSELEVLRGAIRTFETTLTDYKAQSCTFAALSAAMDKGQRSADRCSTLQTQLESLMGTSDTDEALTARVFSTNDAVVAALEQWSHLANQELAPDDAPATSTAAVASSSAAGPSTSAVPGPFTAPPPPRPPPSPLDLLLGDELPAPLPQPPAAGITPAAVPPLHPFSSAVSGTASNAGASEWNAFAAPATVPYPTVGSASGVSAFPAAASSVAPANIVPASDVEGLRVQVLALASELERERKMHKTAIDAQEAFHKQELERAKVQAQARIAELESALALARQGSLQPLPSGGASGQVGPLGTAPPPIPTGLSSNNPFAPSFSTTPSFISVPPPPAMGRGEDVFASLAMSPSPATGSKSAAPASITGSTMAPPPYAPISPSAPAPLLDVFSAFDDLGALPSKSGGVGAPAPPVPSAAPYAFGSTSDKRTGAAVKASGPAGPAAASWVNFGL</sequence>
<accession>A0A8J4BJ18</accession>
<evidence type="ECO:0000259" key="3">
    <source>
        <dbReference type="PROSITE" id="PS50179"/>
    </source>
</evidence>
<dbReference type="InterPro" id="IPR008942">
    <property type="entry name" value="ENTH_VHS"/>
</dbReference>
<feature type="compositionally biased region" description="Pro residues" evidence="2">
    <location>
        <begin position="367"/>
        <end position="379"/>
    </location>
</feature>
<evidence type="ECO:0000256" key="2">
    <source>
        <dbReference type="SAM" id="MobiDB-lite"/>
    </source>
</evidence>